<comment type="subcellular location">
    <subcellularLocation>
        <location evidence="1">Endoplasmic reticulum</location>
    </subcellularLocation>
</comment>
<evidence type="ECO:0000256" key="1">
    <source>
        <dbReference type="ARBA" id="ARBA00004240"/>
    </source>
</evidence>
<dbReference type="Gene3D" id="1.50.10.10">
    <property type="match status" value="1"/>
</dbReference>
<name>A0A2U3L2E2_9BACT</name>
<accession>A0A2U3L2E2</accession>
<dbReference type="SUPFAM" id="SSF48225">
    <property type="entry name" value="Seven-hairpin glycosidases"/>
    <property type="match status" value="1"/>
</dbReference>
<dbReference type="PANTHER" id="PTHR45679:SF6">
    <property type="entry name" value="ER DEGRADATION-ENHANCING ALPHA-MANNOSIDASE-LIKE PROTEIN 2"/>
    <property type="match status" value="1"/>
</dbReference>
<dbReference type="InterPro" id="IPR036026">
    <property type="entry name" value="Seven-hairpin_glycosidases"/>
</dbReference>
<keyword evidence="4" id="KW-0325">Glycoprotein</keyword>
<dbReference type="GO" id="GO:0004571">
    <property type="term" value="F:mannosyl-oligosaccharide 1,2-alpha-mannosidase activity"/>
    <property type="evidence" value="ECO:0007669"/>
    <property type="project" value="InterPro"/>
</dbReference>
<dbReference type="PROSITE" id="PS51318">
    <property type="entry name" value="TAT"/>
    <property type="match status" value="1"/>
</dbReference>
<organism evidence="5 6">
    <name type="scientific">Candidatus Sulfotelmatobacter kueseliae</name>
    <dbReference type="NCBI Taxonomy" id="2042962"/>
    <lineage>
        <taxon>Bacteria</taxon>
        <taxon>Pseudomonadati</taxon>
        <taxon>Acidobacteriota</taxon>
        <taxon>Terriglobia</taxon>
        <taxon>Terriglobales</taxon>
        <taxon>Candidatus Korobacteraceae</taxon>
        <taxon>Candidatus Sulfotelmatobacter</taxon>
    </lineage>
</organism>
<dbReference type="InterPro" id="IPR012341">
    <property type="entry name" value="6hp_glycosidase-like_sf"/>
</dbReference>
<dbReference type="Proteomes" id="UP000238701">
    <property type="component" value="Unassembled WGS sequence"/>
</dbReference>
<dbReference type="GO" id="GO:0016020">
    <property type="term" value="C:membrane"/>
    <property type="evidence" value="ECO:0007669"/>
    <property type="project" value="InterPro"/>
</dbReference>
<gene>
    <name evidence="5" type="ORF">SBA1_630043</name>
</gene>
<evidence type="ECO:0000256" key="3">
    <source>
        <dbReference type="ARBA" id="ARBA00022824"/>
    </source>
</evidence>
<dbReference type="AlphaFoldDB" id="A0A2U3L2E2"/>
<comment type="similarity">
    <text evidence="2">Belongs to the glycosyl hydrolase 47 family.</text>
</comment>
<dbReference type="InterPro" id="IPR001382">
    <property type="entry name" value="Glyco_hydro_47"/>
</dbReference>
<dbReference type="GO" id="GO:0005975">
    <property type="term" value="P:carbohydrate metabolic process"/>
    <property type="evidence" value="ECO:0007669"/>
    <property type="project" value="InterPro"/>
</dbReference>
<evidence type="ECO:0000313" key="5">
    <source>
        <dbReference type="EMBL" id="SPF46094.1"/>
    </source>
</evidence>
<protein>
    <submittedName>
        <fullName evidence="5">Mannosyl-oligosaccharide 1,2-alpha-mannosidase</fullName>
    </submittedName>
</protein>
<dbReference type="EMBL" id="OMOD01000159">
    <property type="protein sequence ID" value="SPF46094.1"/>
    <property type="molecule type" value="Genomic_DNA"/>
</dbReference>
<reference evidence="6" key="1">
    <citation type="submission" date="2018-02" db="EMBL/GenBank/DDBJ databases">
        <authorList>
            <person name="Hausmann B."/>
        </authorList>
    </citation>
    <scope>NUCLEOTIDE SEQUENCE [LARGE SCALE GENOMIC DNA]</scope>
    <source>
        <strain evidence="6">Peat soil MAG SbA1</strain>
    </source>
</reference>
<dbReference type="GO" id="GO:0005509">
    <property type="term" value="F:calcium ion binding"/>
    <property type="evidence" value="ECO:0007669"/>
    <property type="project" value="InterPro"/>
</dbReference>
<dbReference type="PANTHER" id="PTHR45679">
    <property type="entry name" value="ER DEGRADATION-ENHANCING ALPHA-MANNOSIDASE-LIKE PROTEIN 2"/>
    <property type="match status" value="1"/>
</dbReference>
<dbReference type="Pfam" id="PF01532">
    <property type="entry name" value="Glyco_hydro_47"/>
    <property type="match status" value="1"/>
</dbReference>
<dbReference type="OrthoDB" id="1110235at2"/>
<dbReference type="GO" id="GO:1904380">
    <property type="term" value="P:endoplasmic reticulum mannose trimming"/>
    <property type="evidence" value="ECO:0007669"/>
    <property type="project" value="InterPro"/>
</dbReference>
<proteinExistence type="inferred from homology"/>
<dbReference type="InterPro" id="IPR044674">
    <property type="entry name" value="EDEM1/2/3"/>
</dbReference>
<dbReference type="InterPro" id="IPR006311">
    <property type="entry name" value="TAT_signal"/>
</dbReference>
<evidence type="ECO:0000256" key="2">
    <source>
        <dbReference type="ARBA" id="ARBA00007658"/>
    </source>
</evidence>
<keyword evidence="3" id="KW-0256">Endoplasmic reticulum</keyword>
<dbReference type="PRINTS" id="PR00747">
    <property type="entry name" value="GLYHDRLASE47"/>
</dbReference>
<evidence type="ECO:0000256" key="4">
    <source>
        <dbReference type="ARBA" id="ARBA00023180"/>
    </source>
</evidence>
<evidence type="ECO:0000313" key="6">
    <source>
        <dbReference type="Proteomes" id="UP000238701"/>
    </source>
</evidence>
<sequence>MLPAPSQVRSSPFSRRHFLRTIGLGGLGSITLATPRWLSTADKSVVPPQKPIRSAGDQAMADRVRQEFLHAWNGYKQFAWGHDQLRPLSKSYHDWYAAPLYLTQVDALDTMILMGLNAEAASTREFIVHNLTFDRDIYVKNFEITIRVLGGLLSSYQLSGDKRLLELAQDLGNRLLPVFNSPTGMPYVNVNLRSGAVRGEQTNPAEVGTLLVEFGALSKLTGNPAYYDKAKRAVVELYNRRSSIGLVGAGINIRTGAWTDPASFIGGGIDSYYEYLLKCWLLFGDSDCERMWQSSIEAVNKYVADDGPAGLWYGEVNMNTGARVGTIFGSLDAFFPGTLALSGDLDRARRLEESCFKMWTAFGVEPQELDYSRMKIAYDGYPLQPEIIESAFYLYRFTNDSRYLDMGHTFFDSLVKYCRTDIAYAALKNVETKEKKDEMESYFLAETLKYLYLLFAPPATLDLTQVVFNTEAHPIRRNW</sequence>